<dbReference type="GO" id="GO:0015937">
    <property type="term" value="P:coenzyme A biosynthetic process"/>
    <property type="evidence" value="ECO:0007669"/>
    <property type="project" value="UniProtKB-UniRule"/>
</dbReference>
<accession>A0A7G9RWN2</accession>
<evidence type="ECO:0000256" key="7">
    <source>
        <dbReference type="ARBA" id="ARBA00022993"/>
    </source>
</evidence>
<dbReference type="CDD" id="cd02163">
    <property type="entry name" value="PPAT"/>
    <property type="match status" value="1"/>
</dbReference>
<comment type="pathway">
    <text evidence="9">Cofactor biosynthesis; coenzyme A biosynthesis; CoA from (R)-pantothenate: step 4/5.</text>
</comment>
<dbReference type="Pfam" id="PF01467">
    <property type="entry name" value="CTP_transf_like"/>
    <property type="match status" value="1"/>
</dbReference>
<comment type="cofactor">
    <cofactor evidence="9">
        <name>Mg(2+)</name>
        <dbReference type="ChEBI" id="CHEBI:18420"/>
    </cofactor>
</comment>
<dbReference type="GO" id="GO:0005524">
    <property type="term" value="F:ATP binding"/>
    <property type="evidence" value="ECO:0007669"/>
    <property type="project" value="UniProtKB-KW"/>
</dbReference>
<proteinExistence type="inferred from homology"/>
<feature type="binding site" evidence="9">
    <location>
        <position position="16"/>
    </location>
    <ligand>
        <name>ATP</name>
        <dbReference type="ChEBI" id="CHEBI:30616"/>
    </ligand>
</feature>
<keyword evidence="7 9" id="KW-0173">Coenzyme A biosynthesis</keyword>
<dbReference type="NCBIfam" id="TIGR00125">
    <property type="entry name" value="cyt_tran_rel"/>
    <property type="match status" value="1"/>
</dbReference>
<dbReference type="UniPathway" id="UPA00241">
    <property type="reaction ID" value="UER00355"/>
</dbReference>
<evidence type="ECO:0000259" key="10">
    <source>
        <dbReference type="Pfam" id="PF01467"/>
    </source>
</evidence>
<dbReference type="GO" id="GO:0005737">
    <property type="term" value="C:cytoplasm"/>
    <property type="evidence" value="ECO:0007669"/>
    <property type="project" value="UniProtKB-SubCell"/>
</dbReference>
<dbReference type="Proteomes" id="UP000515928">
    <property type="component" value="Chromosome"/>
</dbReference>
<dbReference type="NCBIfam" id="TIGR01510">
    <property type="entry name" value="coaD_prev_kdtB"/>
    <property type="match status" value="1"/>
</dbReference>
<evidence type="ECO:0000256" key="3">
    <source>
        <dbReference type="ARBA" id="ARBA00022695"/>
    </source>
</evidence>
<evidence type="ECO:0000256" key="2">
    <source>
        <dbReference type="ARBA" id="ARBA00022679"/>
    </source>
</evidence>
<keyword evidence="1 9" id="KW-0963">Cytoplasm</keyword>
<comment type="subcellular location">
    <subcellularLocation>
        <location evidence="9">Cytoplasm</location>
    </subcellularLocation>
</comment>
<dbReference type="Gene3D" id="3.40.50.620">
    <property type="entry name" value="HUPs"/>
    <property type="match status" value="1"/>
</dbReference>
<feature type="site" description="Transition state stabilizer" evidence="9">
    <location>
        <position position="16"/>
    </location>
</feature>
<dbReference type="InterPro" id="IPR001980">
    <property type="entry name" value="PPAT"/>
</dbReference>
<feature type="binding site" evidence="9">
    <location>
        <position position="86"/>
    </location>
    <ligand>
        <name>substrate</name>
    </ligand>
</feature>
<organism evidence="11 12">
    <name type="scientific">Erysipelothrix inopinata</name>
    <dbReference type="NCBI Taxonomy" id="225084"/>
    <lineage>
        <taxon>Bacteria</taxon>
        <taxon>Bacillati</taxon>
        <taxon>Bacillota</taxon>
        <taxon>Erysipelotrichia</taxon>
        <taxon>Erysipelotrichales</taxon>
        <taxon>Erysipelotrichaceae</taxon>
        <taxon>Erysipelothrix</taxon>
    </lineage>
</organism>
<dbReference type="PANTHER" id="PTHR21342:SF1">
    <property type="entry name" value="PHOSPHOPANTETHEINE ADENYLYLTRANSFERASE"/>
    <property type="match status" value="1"/>
</dbReference>
<feature type="domain" description="Cytidyltransferase-like" evidence="10">
    <location>
        <begin position="4"/>
        <end position="131"/>
    </location>
</feature>
<comment type="catalytic activity">
    <reaction evidence="8 9">
        <text>(R)-4'-phosphopantetheine + ATP + H(+) = 3'-dephospho-CoA + diphosphate</text>
        <dbReference type="Rhea" id="RHEA:19801"/>
        <dbReference type="ChEBI" id="CHEBI:15378"/>
        <dbReference type="ChEBI" id="CHEBI:30616"/>
        <dbReference type="ChEBI" id="CHEBI:33019"/>
        <dbReference type="ChEBI" id="CHEBI:57328"/>
        <dbReference type="ChEBI" id="CHEBI:61723"/>
        <dbReference type="EC" id="2.7.7.3"/>
    </reaction>
</comment>
<feature type="binding site" evidence="9">
    <location>
        <position position="40"/>
    </location>
    <ligand>
        <name>substrate</name>
    </ligand>
</feature>
<dbReference type="GO" id="GO:0004595">
    <property type="term" value="F:pantetheine-phosphate adenylyltransferase activity"/>
    <property type="evidence" value="ECO:0007669"/>
    <property type="project" value="UniProtKB-UniRule"/>
</dbReference>
<evidence type="ECO:0000256" key="6">
    <source>
        <dbReference type="ARBA" id="ARBA00022842"/>
    </source>
</evidence>
<feature type="binding site" evidence="9">
    <location>
        <begin position="122"/>
        <end position="128"/>
    </location>
    <ligand>
        <name>ATP</name>
        <dbReference type="ChEBI" id="CHEBI:30616"/>
    </ligand>
</feature>
<dbReference type="EC" id="2.7.7.3" evidence="9"/>
<dbReference type="AlphaFoldDB" id="A0A7G9RWN2"/>
<comment type="similarity">
    <text evidence="9">Belongs to the bacterial CoaD family.</text>
</comment>
<keyword evidence="3 9" id="KW-0548">Nucleotidyltransferase</keyword>
<evidence type="ECO:0000313" key="12">
    <source>
        <dbReference type="Proteomes" id="UP000515928"/>
    </source>
</evidence>
<protein>
    <recommendedName>
        <fullName evidence="9">Phosphopantetheine adenylyltransferase</fullName>
        <ecNumber evidence="9">2.7.7.3</ecNumber>
    </recommendedName>
    <alternativeName>
        <fullName evidence="9">Dephospho-CoA pyrophosphorylase</fullName>
    </alternativeName>
    <alternativeName>
        <fullName evidence="9">Pantetheine-phosphate adenylyltransferase</fullName>
        <shortName evidence="9">PPAT</shortName>
    </alternativeName>
</protein>
<evidence type="ECO:0000256" key="1">
    <source>
        <dbReference type="ARBA" id="ARBA00022490"/>
    </source>
</evidence>
<evidence type="ECO:0000313" key="11">
    <source>
        <dbReference type="EMBL" id="QNN60007.1"/>
    </source>
</evidence>
<dbReference type="InterPro" id="IPR014729">
    <property type="entry name" value="Rossmann-like_a/b/a_fold"/>
</dbReference>
<gene>
    <name evidence="9 11" type="primary">coaD</name>
    <name evidence="11" type="ORF">H9L01_06390</name>
</gene>
<dbReference type="PRINTS" id="PR01020">
    <property type="entry name" value="LPSBIOSNTHSS"/>
</dbReference>
<evidence type="ECO:0000256" key="9">
    <source>
        <dbReference type="HAMAP-Rule" id="MF_00151"/>
    </source>
</evidence>
<evidence type="ECO:0000256" key="5">
    <source>
        <dbReference type="ARBA" id="ARBA00022840"/>
    </source>
</evidence>
<feature type="binding site" evidence="9">
    <location>
        <position position="97"/>
    </location>
    <ligand>
        <name>ATP</name>
        <dbReference type="ChEBI" id="CHEBI:30616"/>
    </ligand>
</feature>
<keyword evidence="4 9" id="KW-0547">Nucleotide-binding</keyword>
<dbReference type="SUPFAM" id="SSF52374">
    <property type="entry name" value="Nucleotidylyl transferase"/>
    <property type="match status" value="1"/>
</dbReference>
<keyword evidence="5 9" id="KW-0067">ATP-binding</keyword>
<feature type="binding site" evidence="9">
    <location>
        <position position="72"/>
    </location>
    <ligand>
        <name>substrate</name>
    </ligand>
</feature>
<feature type="binding site" evidence="9">
    <location>
        <begin position="87"/>
        <end position="89"/>
    </location>
    <ligand>
        <name>ATP</name>
        <dbReference type="ChEBI" id="CHEBI:30616"/>
    </ligand>
</feature>
<dbReference type="InterPro" id="IPR004821">
    <property type="entry name" value="Cyt_trans-like"/>
</dbReference>
<name>A0A7G9RWN2_9FIRM</name>
<dbReference type="EMBL" id="CP060715">
    <property type="protein sequence ID" value="QNN60007.1"/>
    <property type="molecule type" value="Genomic_DNA"/>
</dbReference>
<dbReference type="PANTHER" id="PTHR21342">
    <property type="entry name" value="PHOSPHOPANTETHEINE ADENYLYLTRANSFERASE"/>
    <property type="match status" value="1"/>
</dbReference>
<evidence type="ECO:0000256" key="8">
    <source>
        <dbReference type="ARBA" id="ARBA00029346"/>
    </source>
</evidence>
<keyword evidence="2 9" id="KW-0808">Transferase</keyword>
<dbReference type="HAMAP" id="MF_00151">
    <property type="entry name" value="PPAT_bact"/>
    <property type="match status" value="1"/>
</dbReference>
<dbReference type="KEGG" id="eio:H9L01_06390"/>
<keyword evidence="6 9" id="KW-0460">Magnesium</keyword>
<comment type="function">
    <text evidence="9">Reversibly transfers an adenylyl group from ATP to 4'-phosphopantetheine, yielding dephospho-CoA (dPCoA) and pyrophosphate.</text>
</comment>
<comment type="subunit">
    <text evidence="9">Homohexamer.</text>
</comment>
<keyword evidence="12" id="KW-1185">Reference proteome</keyword>
<reference evidence="11 12" key="1">
    <citation type="submission" date="2020-08" db="EMBL/GenBank/DDBJ databases">
        <title>Genome sequence of Erysipelothrix inopinata DSM 15511T.</title>
        <authorList>
            <person name="Hyun D.-W."/>
            <person name="Bae J.-W."/>
        </authorList>
    </citation>
    <scope>NUCLEOTIDE SEQUENCE [LARGE SCALE GENOMIC DNA]</scope>
    <source>
        <strain evidence="11 12">DSM 15511</strain>
    </source>
</reference>
<dbReference type="RefSeq" id="WP_187533140.1">
    <property type="nucleotide sequence ID" value="NZ_CBCSHU010000002.1"/>
</dbReference>
<evidence type="ECO:0000256" key="4">
    <source>
        <dbReference type="ARBA" id="ARBA00022741"/>
    </source>
</evidence>
<feature type="binding site" evidence="9">
    <location>
        <position position="8"/>
    </location>
    <ligand>
        <name>substrate</name>
    </ligand>
</feature>
<sequence>MKVMYPGSFDPITIGHLDLIERCSAKFEEVIVAIMINGSKSGTFTLEERLEMVQESIQHMPNVKVEVGEGLTIEFAQKLECDVLVRGIRAVMDYEYELQQATANRILCPHIETLFLVANPKYSYISSSVAKEIAKYGGAMDGFVTKNVARRLEEKYRK</sequence>
<feature type="binding site" evidence="9">
    <location>
        <begin position="8"/>
        <end position="9"/>
    </location>
    <ligand>
        <name>ATP</name>
        <dbReference type="ChEBI" id="CHEBI:30616"/>
    </ligand>
</feature>